<dbReference type="AlphaFoldDB" id="A0A0K8RJY1"/>
<accession>A0A0K8RJY1</accession>
<dbReference type="SUPFAM" id="SSF50814">
    <property type="entry name" value="Lipocalins"/>
    <property type="match status" value="1"/>
</dbReference>
<feature type="signal peptide" evidence="1">
    <location>
        <begin position="1"/>
        <end position="25"/>
    </location>
</feature>
<feature type="chain" id="PRO_5005518357" evidence="1">
    <location>
        <begin position="26"/>
        <end position="394"/>
    </location>
</feature>
<reference evidence="2" key="1">
    <citation type="submission" date="2012-12" db="EMBL/GenBank/DDBJ databases">
        <title>Identification and characterization of a phenylalanine ammonia-lyase gene family in Isatis indigotica Fort.</title>
        <authorList>
            <person name="Liu Q."/>
            <person name="Chen J."/>
            <person name="Zhou X."/>
            <person name="Di P."/>
            <person name="Xiao Y."/>
            <person name="Xuan H."/>
            <person name="Zhang L."/>
            <person name="Chen W."/>
        </authorList>
    </citation>
    <scope>NUCLEOTIDE SEQUENCE</scope>
    <source>
        <tissue evidence="2">Salivary gland</tissue>
    </source>
</reference>
<organism evidence="2">
    <name type="scientific">Ixodes ricinus</name>
    <name type="common">Common tick</name>
    <name type="synonym">Acarus ricinus</name>
    <dbReference type="NCBI Taxonomy" id="34613"/>
    <lineage>
        <taxon>Eukaryota</taxon>
        <taxon>Metazoa</taxon>
        <taxon>Ecdysozoa</taxon>
        <taxon>Arthropoda</taxon>
        <taxon>Chelicerata</taxon>
        <taxon>Arachnida</taxon>
        <taxon>Acari</taxon>
        <taxon>Parasitiformes</taxon>
        <taxon>Ixodida</taxon>
        <taxon>Ixodoidea</taxon>
        <taxon>Ixodidae</taxon>
        <taxon>Ixodinae</taxon>
        <taxon>Ixodes</taxon>
    </lineage>
</organism>
<dbReference type="EMBL" id="GADI01002625">
    <property type="protein sequence ID" value="JAA71183.1"/>
    <property type="molecule type" value="mRNA"/>
</dbReference>
<evidence type="ECO:0000313" key="2">
    <source>
        <dbReference type="EMBL" id="JAA71183.1"/>
    </source>
</evidence>
<dbReference type="Gene3D" id="2.40.128.20">
    <property type="match status" value="1"/>
</dbReference>
<protein>
    <submittedName>
        <fullName evidence="2">Putative salivary lipocalin</fullName>
    </submittedName>
</protein>
<evidence type="ECO:0000256" key="1">
    <source>
        <dbReference type="SAM" id="SignalP"/>
    </source>
</evidence>
<keyword evidence="1" id="KW-0732">Signal</keyword>
<proteinExistence type="evidence at transcript level"/>
<name>A0A0K8RJY1_IXORI</name>
<sequence length="394" mass="44387">MPGPLYFGACSLMICCLTIFVVTTAAPINTDGDIQSRQQTSNSDIQVLREIHGTTFSLSSSTPQNPRLVKSEVSCFTMQLLYSADEIVHKLMLWLHYEEANSRLKRVDTVSFAVNPETKAAENKLRLDFAGSSNNDLALKEAEFVSGPDSCTGLKILLNDHGCVFLALQTSSAMSGIDNCESYKELGNCNYEVYQPSNSEKCLEYVSFEDTQQSEATEVLTPSPDNSPLRETDVQLQEYQDFKRGLLFSSLVLVYSSYENDPFRLCMITYRPNEVPAPDGNIYILTSGLGGDEAMVQPFKPYKLEGHNDTFRAAARIRRNDGFYESRVIFTDRRQCILLRTPAYHNLCELFTGGRYTNGILNNICFFIYTVYCKQPQKKFTKLGDCWPPANQKN</sequence>
<dbReference type="InterPro" id="IPR012674">
    <property type="entry name" value="Calycin"/>
</dbReference>